<dbReference type="AlphaFoldDB" id="A0A553SM62"/>
<keyword evidence="1" id="KW-1133">Transmembrane helix</keyword>
<proteinExistence type="predicted"/>
<keyword evidence="1" id="KW-0472">Membrane</keyword>
<organism evidence="2 3">
    <name type="scientific">Niallia circulans</name>
    <name type="common">Bacillus circulans</name>
    <dbReference type="NCBI Taxonomy" id="1397"/>
    <lineage>
        <taxon>Bacteria</taxon>
        <taxon>Bacillati</taxon>
        <taxon>Bacillota</taxon>
        <taxon>Bacilli</taxon>
        <taxon>Bacillales</taxon>
        <taxon>Bacillaceae</taxon>
        <taxon>Niallia</taxon>
    </lineage>
</organism>
<keyword evidence="1" id="KW-0812">Transmembrane</keyword>
<comment type="caution">
    <text evidence="2">The sequence shown here is derived from an EMBL/GenBank/DDBJ whole genome shotgun (WGS) entry which is preliminary data.</text>
</comment>
<reference evidence="3" key="1">
    <citation type="submission" date="2018-10" db="EMBL/GenBank/DDBJ databases">
        <title>FDA dAtabase for Regulatory Grade micrObial Sequences (FDA-ARGOS): Supporting development and validation of Infectious Disease Dx tests.</title>
        <authorList>
            <person name="Minogue T."/>
            <person name="Wolcott M."/>
            <person name="Wasieloski L."/>
            <person name="Aguilar W."/>
            <person name="Moore D."/>
            <person name="Tallon L."/>
            <person name="Sadzewicz L."/>
            <person name="Sengamalay N."/>
            <person name="Ott S."/>
            <person name="Godinez A."/>
            <person name="Nagaraj S."/>
            <person name="Vavikolanu K."/>
            <person name="Vyas G."/>
            <person name="Nadendla S."/>
            <person name="George J."/>
            <person name="Sichtig H."/>
        </authorList>
    </citation>
    <scope>NUCLEOTIDE SEQUENCE [LARGE SCALE GENOMIC DNA]</scope>
    <source>
        <strain evidence="3">FDAARGOS_343</strain>
    </source>
</reference>
<evidence type="ECO:0000313" key="3">
    <source>
        <dbReference type="Proteomes" id="UP000319837"/>
    </source>
</evidence>
<dbReference type="EMBL" id="RIBP01000004">
    <property type="protein sequence ID" value="TRZ38079.1"/>
    <property type="molecule type" value="Genomic_DNA"/>
</dbReference>
<evidence type="ECO:0000313" key="2">
    <source>
        <dbReference type="EMBL" id="TRZ38079.1"/>
    </source>
</evidence>
<name>A0A553SM62_NIACI</name>
<evidence type="ECO:0000256" key="1">
    <source>
        <dbReference type="SAM" id="Phobius"/>
    </source>
</evidence>
<protein>
    <submittedName>
        <fullName evidence="2">Uncharacterized protein</fullName>
    </submittedName>
</protein>
<dbReference type="Proteomes" id="UP000319837">
    <property type="component" value="Unassembled WGS sequence"/>
</dbReference>
<accession>A0A553SM62</accession>
<feature type="transmembrane region" description="Helical" evidence="1">
    <location>
        <begin position="59"/>
        <end position="77"/>
    </location>
</feature>
<sequence>MAIIQILVFLLVFLVINLLSKHLWKKNSLNTSYIFMFIIGAIILFFSDKPSNFHEFLRANFLGLLLVVTSFFSLLRIRIKETKE</sequence>
<feature type="transmembrane region" description="Helical" evidence="1">
    <location>
        <begin position="6"/>
        <end position="24"/>
    </location>
</feature>
<feature type="transmembrane region" description="Helical" evidence="1">
    <location>
        <begin position="31"/>
        <end position="47"/>
    </location>
</feature>
<gene>
    <name evidence="2" type="ORF">CEQ21_21960</name>
</gene>